<dbReference type="PANTHER" id="PTHR46609:SF8">
    <property type="entry name" value="YQAJ VIRAL RECOMBINASE DOMAIN-CONTAINING PROTEIN"/>
    <property type="match status" value="1"/>
</dbReference>
<accession>A0A6P9AC79</accession>
<protein>
    <submittedName>
        <fullName evidence="4">Uncharacterized protein LOC117653424</fullName>
    </submittedName>
</protein>
<dbReference type="AlphaFoldDB" id="A0A6P9AC79"/>
<dbReference type="PANTHER" id="PTHR46609">
    <property type="entry name" value="EXONUCLEASE, PHAGE-TYPE/RECB, C-TERMINAL DOMAIN-CONTAINING PROTEIN"/>
    <property type="match status" value="1"/>
</dbReference>
<dbReference type="InterPro" id="IPR007527">
    <property type="entry name" value="Znf_SWIM"/>
</dbReference>
<dbReference type="SUPFAM" id="SSF52980">
    <property type="entry name" value="Restriction endonuclease-like"/>
    <property type="match status" value="1"/>
</dbReference>
<dbReference type="OrthoDB" id="6771988at2759"/>
<keyword evidence="3" id="KW-1185">Reference proteome</keyword>
<dbReference type="GeneID" id="117653424"/>
<dbReference type="Gene3D" id="3.90.320.10">
    <property type="match status" value="1"/>
</dbReference>
<keyword evidence="1" id="KW-0863">Zinc-finger</keyword>
<evidence type="ECO:0000259" key="2">
    <source>
        <dbReference type="PROSITE" id="PS50966"/>
    </source>
</evidence>
<dbReference type="GO" id="GO:0006281">
    <property type="term" value="P:DNA repair"/>
    <property type="evidence" value="ECO:0007669"/>
    <property type="project" value="UniProtKB-ARBA"/>
</dbReference>
<evidence type="ECO:0000313" key="3">
    <source>
        <dbReference type="Proteomes" id="UP000515158"/>
    </source>
</evidence>
<dbReference type="InterPro" id="IPR011604">
    <property type="entry name" value="PDDEXK-like_dom_sf"/>
</dbReference>
<keyword evidence="1" id="KW-0479">Metal-binding</keyword>
<reference evidence="4" key="1">
    <citation type="submission" date="2025-08" db="UniProtKB">
        <authorList>
            <consortium name="RefSeq"/>
        </authorList>
    </citation>
    <scope>IDENTIFICATION</scope>
    <source>
        <tissue evidence="4">Total insect</tissue>
    </source>
</reference>
<keyword evidence="1" id="KW-0862">Zinc</keyword>
<gene>
    <name evidence="4" type="primary">LOC117653424</name>
</gene>
<name>A0A6P9AC79_THRPL</name>
<dbReference type="RefSeq" id="XP_034254974.1">
    <property type="nucleotide sequence ID" value="XM_034399083.1"/>
</dbReference>
<proteinExistence type="predicted"/>
<evidence type="ECO:0000313" key="4">
    <source>
        <dbReference type="RefSeq" id="XP_034254974.1"/>
    </source>
</evidence>
<dbReference type="PROSITE" id="PS50966">
    <property type="entry name" value="ZF_SWIM"/>
    <property type="match status" value="1"/>
</dbReference>
<organism evidence="4">
    <name type="scientific">Thrips palmi</name>
    <name type="common">Melon thrips</name>
    <dbReference type="NCBI Taxonomy" id="161013"/>
    <lineage>
        <taxon>Eukaryota</taxon>
        <taxon>Metazoa</taxon>
        <taxon>Ecdysozoa</taxon>
        <taxon>Arthropoda</taxon>
        <taxon>Hexapoda</taxon>
        <taxon>Insecta</taxon>
        <taxon>Pterygota</taxon>
        <taxon>Neoptera</taxon>
        <taxon>Paraneoptera</taxon>
        <taxon>Thysanoptera</taxon>
        <taxon>Terebrantia</taxon>
        <taxon>Thripoidea</taxon>
        <taxon>Thripidae</taxon>
        <taxon>Thrips</taxon>
    </lineage>
</organism>
<dbReference type="KEGG" id="tpal:117653424"/>
<feature type="domain" description="SWIM-type" evidence="2">
    <location>
        <begin position="69"/>
        <end position="107"/>
    </location>
</feature>
<dbReference type="InterPro" id="IPR051703">
    <property type="entry name" value="NF-kappa-B_Signaling_Reg"/>
</dbReference>
<dbReference type="GO" id="GO:0008270">
    <property type="term" value="F:zinc ion binding"/>
    <property type="evidence" value="ECO:0007669"/>
    <property type="project" value="UniProtKB-KW"/>
</dbReference>
<evidence type="ECO:0000256" key="1">
    <source>
        <dbReference type="PROSITE-ProRule" id="PRU00325"/>
    </source>
</evidence>
<dbReference type="Proteomes" id="UP000515158">
    <property type="component" value="Unplaced"/>
</dbReference>
<dbReference type="InterPro" id="IPR011335">
    <property type="entry name" value="Restrct_endonuc-II-like"/>
</dbReference>
<dbReference type="InParanoid" id="A0A6P9AC79"/>
<sequence length="477" mass="53825">MKPLIELEHIFDAFRGFGRPLKEAREALTNLVVVGIAAKTAKEVTVEALYVSPTKISEPPHKINICVQTSAKVKVEEKILSISCSCSSGSSKARCCKHAMACLIYLERNDKSTLETVTCSDMEECLGGLPEKTMSELEDVPLAEFCHFGEPESLNRRPVLEEIPEELKEEFRKRLLEAHPESEAAIFFSGVRQKINSDSNPDERNGVGSNLIRSVIVQKALRNPSYILKMAQELGESLYNKCTAEEKNYYDKHVKFHEDQVLDAFSLTPDSENWFDLTYGRLTGNISYGFYKYYENMEKHSESDWNNKISGSFSPYGFADQAKKEVNLYDFAALKCYEKKNPGKKIEQAGVFISPLAPWLVCSADGVILEDGIVDRLWVVKNPVKGATHNAATICNVAPCMKENKLKKKHKFQGQVQLGMLLLSLPICDFTLYCHKADEVFVDTVEFNDKFCLKYVTNLTNAFFTKVLPWLALNVEI</sequence>